<dbReference type="PANTHER" id="PTHR33541">
    <property type="entry name" value="PROTEIN BIG GRAIN 1-LIKE A-RELATED"/>
    <property type="match status" value="1"/>
</dbReference>
<evidence type="ECO:0000256" key="4">
    <source>
        <dbReference type="ARBA" id="ARBA00022448"/>
    </source>
</evidence>
<dbReference type="EMBL" id="JBEAFC010000006">
    <property type="protein sequence ID" value="KAL1554920.1"/>
    <property type="molecule type" value="Genomic_DNA"/>
</dbReference>
<comment type="subcellular location">
    <subcellularLocation>
        <location evidence="2">Cell membrane</location>
    </subcellularLocation>
</comment>
<keyword evidence="7" id="KW-0927">Auxin signaling pathway</keyword>
<keyword evidence="10" id="KW-1185">Reference proteome</keyword>
<organism evidence="9 10">
    <name type="scientific">Salvia divinorum</name>
    <name type="common">Maria pastora</name>
    <name type="synonym">Diviner's sage</name>
    <dbReference type="NCBI Taxonomy" id="28513"/>
    <lineage>
        <taxon>Eukaryota</taxon>
        <taxon>Viridiplantae</taxon>
        <taxon>Streptophyta</taxon>
        <taxon>Embryophyta</taxon>
        <taxon>Tracheophyta</taxon>
        <taxon>Spermatophyta</taxon>
        <taxon>Magnoliopsida</taxon>
        <taxon>eudicotyledons</taxon>
        <taxon>Gunneridae</taxon>
        <taxon>Pentapetalae</taxon>
        <taxon>asterids</taxon>
        <taxon>lamiids</taxon>
        <taxon>Lamiales</taxon>
        <taxon>Lamiaceae</taxon>
        <taxon>Nepetoideae</taxon>
        <taxon>Mentheae</taxon>
        <taxon>Salviinae</taxon>
        <taxon>Salvia</taxon>
        <taxon>Salvia subgen. Calosphace</taxon>
    </lineage>
</organism>
<evidence type="ECO:0000256" key="1">
    <source>
        <dbReference type="ARBA" id="ARBA00002281"/>
    </source>
</evidence>
<dbReference type="Proteomes" id="UP001567538">
    <property type="component" value="Unassembled WGS sequence"/>
</dbReference>
<evidence type="ECO:0000313" key="10">
    <source>
        <dbReference type="Proteomes" id="UP001567538"/>
    </source>
</evidence>
<evidence type="ECO:0000256" key="3">
    <source>
        <dbReference type="ARBA" id="ARBA00010067"/>
    </source>
</evidence>
<evidence type="ECO:0000256" key="6">
    <source>
        <dbReference type="ARBA" id="ARBA00023136"/>
    </source>
</evidence>
<name>A0ABD1HET5_SALDI</name>
<evidence type="ECO:0000256" key="8">
    <source>
        <dbReference type="SAM" id="MobiDB-lite"/>
    </source>
</evidence>
<dbReference type="AlphaFoldDB" id="A0ABD1HET5"/>
<sequence>MAKLCPKGPSFSSSYHDNPAAIKVANDIESLRRATLIEKWMETHSTTESSSASRTNKTKSKKPVSPAGKISNFFNSIFSPRNFKSTRHCVDGDWTSSMRKSRSMKDAAATTSRSCLTKNASSRPAKSVRFLDQDNPKIGSHFIKKNSDSFRVFERKFDCCESTEDDMSCASSDLFELENIDDLPVYETTSLDSIGC</sequence>
<comment type="function">
    <text evidence="1">Involved in auxin transport. Regulator of the auxin signaling pathway.</text>
</comment>
<evidence type="ECO:0000256" key="5">
    <source>
        <dbReference type="ARBA" id="ARBA00022475"/>
    </source>
</evidence>
<comment type="caution">
    <text evidence="9">The sequence shown here is derived from an EMBL/GenBank/DDBJ whole genome shotgun (WGS) entry which is preliminary data.</text>
</comment>
<accession>A0ABD1HET5</accession>
<dbReference type="PANTHER" id="PTHR33541:SF31">
    <property type="entry name" value="PROTEIN BIG GRAIN 1-LIKE A"/>
    <property type="match status" value="1"/>
</dbReference>
<evidence type="ECO:0000256" key="7">
    <source>
        <dbReference type="ARBA" id="ARBA00023294"/>
    </source>
</evidence>
<reference evidence="9 10" key="1">
    <citation type="submission" date="2024-06" db="EMBL/GenBank/DDBJ databases">
        <title>A chromosome level genome sequence of Diviner's sage (Salvia divinorum).</title>
        <authorList>
            <person name="Ford S.A."/>
            <person name="Ro D.-K."/>
            <person name="Ness R.W."/>
            <person name="Phillips M.A."/>
        </authorList>
    </citation>
    <scope>NUCLEOTIDE SEQUENCE [LARGE SCALE GENOMIC DNA]</scope>
    <source>
        <strain evidence="9">SAF-2024a</strain>
        <tissue evidence="9">Leaf</tissue>
    </source>
</reference>
<gene>
    <name evidence="9" type="ORF">AAHA92_15424</name>
</gene>
<evidence type="ECO:0000313" key="9">
    <source>
        <dbReference type="EMBL" id="KAL1554920.1"/>
    </source>
</evidence>
<keyword evidence="5" id="KW-1003">Cell membrane</keyword>
<evidence type="ECO:0000256" key="2">
    <source>
        <dbReference type="ARBA" id="ARBA00004236"/>
    </source>
</evidence>
<feature type="region of interest" description="Disordered" evidence="8">
    <location>
        <begin position="42"/>
        <end position="66"/>
    </location>
</feature>
<dbReference type="GO" id="GO:0009734">
    <property type="term" value="P:auxin-activated signaling pathway"/>
    <property type="evidence" value="ECO:0007669"/>
    <property type="project" value="UniProtKB-KW"/>
</dbReference>
<proteinExistence type="inferred from homology"/>
<keyword evidence="6" id="KW-0472">Membrane</keyword>
<protein>
    <submittedName>
        <fullName evidence="9">Protein BIG GRAIN 1-like D</fullName>
    </submittedName>
</protein>
<dbReference type="GO" id="GO:0005886">
    <property type="term" value="C:plasma membrane"/>
    <property type="evidence" value="ECO:0007669"/>
    <property type="project" value="UniProtKB-SubCell"/>
</dbReference>
<comment type="similarity">
    <text evidence="3">Belongs to the BIG GRAIN 1 (BG1) plant protein family.</text>
</comment>
<keyword evidence="4" id="KW-0813">Transport</keyword>
<feature type="compositionally biased region" description="Low complexity" evidence="8">
    <location>
        <begin position="43"/>
        <end position="55"/>
    </location>
</feature>
<dbReference type="InterPro" id="IPR039621">
    <property type="entry name" value="BG1-like"/>
</dbReference>